<dbReference type="InterPro" id="IPR036397">
    <property type="entry name" value="RNaseH_sf"/>
</dbReference>
<comment type="caution">
    <text evidence="3">The sequence shown here is derived from an EMBL/GenBank/DDBJ whole genome shotgun (WGS) entry which is preliminary data.</text>
</comment>
<name>A0AAD7VEM9_QUISA</name>
<dbReference type="KEGG" id="qsa:O6P43_010641"/>
<dbReference type="Proteomes" id="UP001163823">
    <property type="component" value="Chromosome 4"/>
</dbReference>
<keyword evidence="4" id="KW-1185">Reference proteome</keyword>
<evidence type="ECO:0000256" key="1">
    <source>
        <dbReference type="SAM" id="Coils"/>
    </source>
</evidence>
<gene>
    <name evidence="3" type="ORF">O6P43_010641</name>
</gene>
<dbReference type="SUPFAM" id="SSF53098">
    <property type="entry name" value="Ribonuclease H-like"/>
    <property type="match status" value="1"/>
</dbReference>
<feature type="coiled-coil region" evidence="1">
    <location>
        <begin position="99"/>
        <end position="126"/>
    </location>
</feature>
<sequence length="293" mass="33981">MLGLLKPLPIPKEVWSSISMNFTVILVIVDRLSKFGHFIELQHPYTIASVAQAFMDKVYDIHGLPEEIISDRDVILIHHPSHIPYVKKDSSNDAMDRSLTTREAIIQLLKQNLKKAQERMMLQANKHRTEKEFEVRAWVYLKIKHYIQSSMHTSSYNKLDAKYYRPFQMVAKVGKVVYELQLPLDSKIHNVFHVSLLKRQHGNHVVYQQLPSLNEEGQIALELGVILNRRMIRRANKLVAKVLVQWSNSCRDDCTWEDYKALKAKYPHWNSCGQEFSEEGGIDIVRSIHGLGL</sequence>
<protein>
    <submittedName>
        <fullName evidence="3">Ty3/gypsy retrotransposon protein</fullName>
    </submittedName>
</protein>
<dbReference type="PANTHER" id="PTHR46148:SF52">
    <property type="entry name" value="OS04G0603800 PROTEIN"/>
    <property type="match status" value="1"/>
</dbReference>
<dbReference type="SUPFAM" id="SSF54160">
    <property type="entry name" value="Chromo domain-like"/>
    <property type="match status" value="1"/>
</dbReference>
<organism evidence="3 4">
    <name type="scientific">Quillaja saponaria</name>
    <name type="common">Soap bark tree</name>
    <dbReference type="NCBI Taxonomy" id="32244"/>
    <lineage>
        <taxon>Eukaryota</taxon>
        <taxon>Viridiplantae</taxon>
        <taxon>Streptophyta</taxon>
        <taxon>Embryophyta</taxon>
        <taxon>Tracheophyta</taxon>
        <taxon>Spermatophyta</taxon>
        <taxon>Magnoliopsida</taxon>
        <taxon>eudicotyledons</taxon>
        <taxon>Gunneridae</taxon>
        <taxon>Pentapetalae</taxon>
        <taxon>rosids</taxon>
        <taxon>fabids</taxon>
        <taxon>Fabales</taxon>
        <taxon>Quillajaceae</taxon>
        <taxon>Quillaja</taxon>
    </lineage>
</organism>
<reference evidence="3" key="1">
    <citation type="journal article" date="2023" name="Science">
        <title>Elucidation of the pathway for biosynthesis of saponin adjuvants from the soapbark tree.</title>
        <authorList>
            <person name="Reed J."/>
            <person name="Orme A."/>
            <person name="El-Demerdash A."/>
            <person name="Owen C."/>
            <person name="Martin L.B.B."/>
            <person name="Misra R.C."/>
            <person name="Kikuchi S."/>
            <person name="Rejzek M."/>
            <person name="Martin A.C."/>
            <person name="Harkess A."/>
            <person name="Leebens-Mack J."/>
            <person name="Louveau T."/>
            <person name="Stephenson M.J."/>
            <person name="Osbourn A."/>
        </authorList>
    </citation>
    <scope>NUCLEOTIDE SEQUENCE</scope>
    <source>
        <strain evidence="3">S10</strain>
    </source>
</reference>
<feature type="domain" description="Tf2-1-like SH3-like" evidence="2">
    <location>
        <begin position="138"/>
        <end position="200"/>
    </location>
</feature>
<dbReference type="InterPro" id="IPR012337">
    <property type="entry name" value="RNaseH-like_sf"/>
</dbReference>
<evidence type="ECO:0000313" key="4">
    <source>
        <dbReference type="Proteomes" id="UP001163823"/>
    </source>
</evidence>
<evidence type="ECO:0000313" key="3">
    <source>
        <dbReference type="EMBL" id="KAJ7972804.1"/>
    </source>
</evidence>
<keyword evidence="1" id="KW-0175">Coiled coil</keyword>
<dbReference type="PANTHER" id="PTHR46148">
    <property type="entry name" value="CHROMO DOMAIN-CONTAINING PROTEIN"/>
    <property type="match status" value="1"/>
</dbReference>
<dbReference type="InterPro" id="IPR056924">
    <property type="entry name" value="SH3_Tf2-1"/>
</dbReference>
<evidence type="ECO:0000259" key="2">
    <source>
        <dbReference type="Pfam" id="PF24626"/>
    </source>
</evidence>
<proteinExistence type="predicted"/>
<dbReference type="InterPro" id="IPR016197">
    <property type="entry name" value="Chromo-like_dom_sf"/>
</dbReference>
<dbReference type="EMBL" id="JARAOO010000004">
    <property type="protein sequence ID" value="KAJ7972804.1"/>
    <property type="molecule type" value="Genomic_DNA"/>
</dbReference>
<dbReference type="GO" id="GO:0003676">
    <property type="term" value="F:nucleic acid binding"/>
    <property type="evidence" value="ECO:0007669"/>
    <property type="project" value="InterPro"/>
</dbReference>
<accession>A0AAD7VEM9</accession>
<dbReference type="AlphaFoldDB" id="A0AAD7VEM9"/>
<dbReference type="Pfam" id="PF24626">
    <property type="entry name" value="SH3_Tf2-1"/>
    <property type="match status" value="1"/>
</dbReference>
<dbReference type="Gene3D" id="3.30.420.10">
    <property type="entry name" value="Ribonuclease H-like superfamily/Ribonuclease H"/>
    <property type="match status" value="1"/>
</dbReference>